<keyword evidence="2" id="KW-0472">Membrane</keyword>
<evidence type="ECO:0000256" key="1">
    <source>
        <dbReference type="ARBA" id="ARBA00007430"/>
    </source>
</evidence>
<comment type="caution">
    <text evidence="4">The sequence shown here is derived from an EMBL/GenBank/DDBJ whole genome shotgun (WGS) entry which is preliminary data.</text>
</comment>
<dbReference type="PANTHER" id="PTHR43318:SF1">
    <property type="entry name" value="POLYSACCHARIDE BIOSYNTHESIS PROTEIN EPSC-RELATED"/>
    <property type="match status" value="1"/>
</dbReference>
<dbReference type="Proteomes" id="UP000503840">
    <property type="component" value="Unassembled WGS sequence"/>
</dbReference>
<keyword evidence="2" id="KW-0812">Transmembrane</keyword>
<keyword evidence="2" id="KW-1133">Transmembrane helix</keyword>
<dbReference type="SUPFAM" id="SSF51735">
    <property type="entry name" value="NAD(P)-binding Rossmann-fold domains"/>
    <property type="match status" value="2"/>
</dbReference>
<feature type="transmembrane region" description="Helical" evidence="2">
    <location>
        <begin position="12"/>
        <end position="29"/>
    </location>
</feature>
<evidence type="ECO:0000313" key="5">
    <source>
        <dbReference type="Proteomes" id="UP000503840"/>
    </source>
</evidence>
<dbReference type="Pfam" id="PF02719">
    <property type="entry name" value="Polysacc_synt_2"/>
    <property type="match status" value="1"/>
</dbReference>
<keyword evidence="5" id="KW-1185">Reference proteome</keyword>
<organism evidence="4 5">
    <name type="scientific">Desulfovibrio subterraneus</name>
    <dbReference type="NCBI Taxonomy" id="2718620"/>
    <lineage>
        <taxon>Bacteria</taxon>
        <taxon>Pseudomonadati</taxon>
        <taxon>Thermodesulfobacteriota</taxon>
        <taxon>Desulfovibrionia</taxon>
        <taxon>Desulfovibrionales</taxon>
        <taxon>Desulfovibrionaceae</taxon>
        <taxon>Desulfovibrio</taxon>
    </lineage>
</organism>
<feature type="transmembrane region" description="Helical" evidence="2">
    <location>
        <begin position="79"/>
        <end position="101"/>
    </location>
</feature>
<dbReference type="InterPro" id="IPR003869">
    <property type="entry name" value="Polysac_CapD-like"/>
</dbReference>
<dbReference type="InterPro" id="IPR051203">
    <property type="entry name" value="Polysaccharide_Synthase-Rel"/>
</dbReference>
<dbReference type="CDD" id="cd05237">
    <property type="entry name" value="UDP_invert_4-6DH_SDR_e"/>
    <property type="match status" value="1"/>
</dbReference>
<name>A0A7J0BFM5_9BACT</name>
<dbReference type="Gene3D" id="3.40.50.720">
    <property type="entry name" value="NAD(P)-binding Rossmann-like Domain"/>
    <property type="match status" value="2"/>
</dbReference>
<evidence type="ECO:0000256" key="2">
    <source>
        <dbReference type="SAM" id="Phobius"/>
    </source>
</evidence>
<dbReference type="RefSeq" id="WP_243452069.1">
    <property type="nucleotide sequence ID" value="NZ_BLVO01000012.1"/>
</dbReference>
<sequence>MSNKISRSKNLYTMAAIDLACFGAALLFSYCVRFDFKIPANYVMQYLELVIPVLAIKFGVFMTMGLYRGMWRYTSLHDGWALLQAIAIQSCIVLFFIVYAYGAQGFPRSVFILDPLVTFALTGGIRMGIRAYYCLFDNGTIPFSSTKSLFSSGNRKRAIIIGAGRAGERLVRELQAESTLGYEILGFIDKEPTLHGRTIHGKPVFGSLDALESIAKTMRADEAIIALTEASGESILEIVNTCKEIGLSHKILPSMHEMLDWKRGVKALREVNYLDLLGRSQINLDTKAIAAYLEGRTILVTGCGGSIGSELVRQIVRYNPAKIVLLDAGEHNLYQIEMELLHRIGFKNYVTVLGNIRDAHLMQAVFAMHKPHAVFHAAAYKHVPMLERNPWQAVHNNIVGTRTIMQAAVDAGVERFVVVSTDKAVRPTNVMGTSKRITELLMQTFAGSDTRFMAVRFGNVLGSSGSVIPLFLDQISKGGPVTVTHPEVTRYFMSIPEAAQLILQSGTMAHGGETFVLDMGVPVRIADMAADLIRLAGFEPDKDIEITFTGLREGEKLYEELITDGEGILRTEHDKIMVLGCCDQKAMATGREQFAADLQDLEKAADAYDHVQIRAILRRMVPEYVPAEH</sequence>
<feature type="transmembrane region" description="Helical" evidence="2">
    <location>
        <begin position="49"/>
        <end position="67"/>
    </location>
</feature>
<dbReference type="InterPro" id="IPR036291">
    <property type="entry name" value="NAD(P)-bd_dom_sf"/>
</dbReference>
<evidence type="ECO:0000259" key="3">
    <source>
        <dbReference type="Pfam" id="PF02719"/>
    </source>
</evidence>
<dbReference type="Pfam" id="PF13727">
    <property type="entry name" value="CoA_binding_3"/>
    <property type="match status" value="1"/>
</dbReference>
<proteinExistence type="inferred from homology"/>
<protein>
    <submittedName>
        <fullName evidence="4">Nucleoside-diphosphate sugar epimerase</fullName>
    </submittedName>
</protein>
<feature type="domain" description="Polysaccharide biosynthesis protein CapD-like" evidence="3">
    <location>
        <begin position="298"/>
        <end position="578"/>
    </location>
</feature>
<comment type="similarity">
    <text evidence="1">Belongs to the polysaccharide synthase family.</text>
</comment>
<reference evidence="4 5" key="1">
    <citation type="submission" date="2020-05" db="EMBL/GenBank/DDBJ databases">
        <title>Draft genome sequence of Desulfovibrio sp. strain HN2T.</title>
        <authorList>
            <person name="Ueno A."/>
            <person name="Tamazawa S."/>
            <person name="Tamamura S."/>
            <person name="Murakami T."/>
            <person name="Kiyama T."/>
            <person name="Inomata H."/>
            <person name="Amano Y."/>
            <person name="Miyakawa K."/>
            <person name="Tamaki H."/>
            <person name="Naganuma T."/>
            <person name="Kaneko K."/>
        </authorList>
    </citation>
    <scope>NUCLEOTIDE SEQUENCE [LARGE SCALE GENOMIC DNA]</scope>
    <source>
        <strain evidence="4 5">HN2</strain>
    </source>
</reference>
<evidence type="ECO:0000313" key="4">
    <source>
        <dbReference type="EMBL" id="GFM32523.1"/>
    </source>
</evidence>
<dbReference type="EMBL" id="BLVO01000012">
    <property type="protein sequence ID" value="GFM32523.1"/>
    <property type="molecule type" value="Genomic_DNA"/>
</dbReference>
<gene>
    <name evidence="4" type="ORF">DSM101010T_08880</name>
</gene>
<dbReference type="AlphaFoldDB" id="A0A7J0BFM5"/>
<accession>A0A7J0BFM5</accession>
<dbReference type="PANTHER" id="PTHR43318">
    <property type="entry name" value="UDP-N-ACETYLGLUCOSAMINE 4,6-DEHYDRATASE"/>
    <property type="match status" value="1"/>
</dbReference>